<accession>A0A3N4Z7T9</accession>
<dbReference type="EMBL" id="RKRA01000001">
    <property type="protein sequence ID" value="RPF28034.1"/>
    <property type="molecule type" value="Genomic_DNA"/>
</dbReference>
<keyword evidence="5 10" id="KW-0472">Membrane</keyword>
<evidence type="ECO:0000256" key="10">
    <source>
        <dbReference type="HAMAP-Rule" id="MF_00454"/>
    </source>
</evidence>
<dbReference type="RefSeq" id="WP_123918004.1">
    <property type="nucleotide sequence ID" value="NZ_RKRA01000001.1"/>
</dbReference>
<dbReference type="PANTHER" id="PTHR28259">
    <property type="entry name" value="FLUORIDE EXPORT PROTEIN 1-RELATED"/>
    <property type="match status" value="1"/>
</dbReference>
<dbReference type="GO" id="GO:0140114">
    <property type="term" value="P:cellular detoxification of fluoride"/>
    <property type="evidence" value="ECO:0007669"/>
    <property type="project" value="UniProtKB-UniRule"/>
</dbReference>
<evidence type="ECO:0000256" key="1">
    <source>
        <dbReference type="ARBA" id="ARBA00004651"/>
    </source>
</evidence>
<dbReference type="GO" id="GO:0046872">
    <property type="term" value="F:metal ion binding"/>
    <property type="evidence" value="ECO:0007669"/>
    <property type="project" value="UniProtKB-KW"/>
</dbReference>
<evidence type="ECO:0000256" key="5">
    <source>
        <dbReference type="ARBA" id="ARBA00023136"/>
    </source>
</evidence>
<sequence>MPERSNQVATDPDLIPETARRETPGRRARPRIVLDVPLVIAAGGAAGAVGRYGIALWQPHGPGSFPWATFWTNVTGCLVIGVLMVLLTELGGRPHRLIRPFVGVGILGGFTTFSTYAVDVHELLGAGAPSTALVYMFATVAAALVAVEIGMAITRWATRARPDREGQEP</sequence>
<comment type="similarity">
    <text evidence="7 10">Belongs to the fluoride channel Fluc/FEX (TC 1.A.43) family.</text>
</comment>
<keyword evidence="10" id="KW-0813">Transport</keyword>
<comment type="subcellular location">
    <subcellularLocation>
        <location evidence="1 10">Cell membrane</location>
        <topology evidence="1 10">Multi-pass membrane protein</topology>
    </subcellularLocation>
</comment>
<feature type="region of interest" description="Disordered" evidence="11">
    <location>
        <begin position="1"/>
        <end position="26"/>
    </location>
</feature>
<keyword evidence="6 10" id="KW-0407">Ion channel</keyword>
<evidence type="ECO:0000313" key="13">
    <source>
        <dbReference type="Proteomes" id="UP000280726"/>
    </source>
</evidence>
<comment type="function">
    <text evidence="9 10">Fluoride-specific ion channel. Important for reducing fluoride concentration in the cell, thus reducing its toxicity.</text>
</comment>
<feature type="binding site" evidence="10">
    <location>
        <position position="111"/>
    </location>
    <ligand>
        <name>Na(+)</name>
        <dbReference type="ChEBI" id="CHEBI:29101"/>
        <note>structural</note>
    </ligand>
</feature>
<protein>
    <recommendedName>
        <fullName evidence="10">Fluoride-specific ion channel FluC</fullName>
    </recommendedName>
</protein>
<evidence type="ECO:0000313" key="12">
    <source>
        <dbReference type="EMBL" id="RPF28034.1"/>
    </source>
</evidence>
<dbReference type="OrthoDB" id="4408652at2"/>
<feature type="binding site" evidence="10">
    <location>
        <position position="108"/>
    </location>
    <ligand>
        <name>Na(+)</name>
        <dbReference type="ChEBI" id="CHEBI:29101"/>
        <note>structural</note>
    </ligand>
</feature>
<reference evidence="12 13" key="1">
    <citation type="submission" date="2018-11" db="EMBL/GenBank/DDBJ databases">
        <title>Sequencing the genomes of 1000 actinobacteria strains.</title>
        <authorList>
            <person name="Klenk H.-P."/>
        </authorList>
    </citation>
    <scope>NUCLEOTIDE SEQUENCE [LARGE SCALE GENOMIC DNA]</scope>
    <source>
        <strain evidence="12 13">DSM 14418</strain>
    </source>
</reference>
<evidence type="ECO:0000256" key="3">
    <source>
        <dbReference type="ARBA" id="ARBA00022692"/>
    </source>
</evidence>
<evidence type="ECO:0000256" key="11">
    <source>
        <dbReference type="SAM" id="MobiDB-lite"/>
    </source>
</evidence>
<keyword evidence="2 10" id="KW-1003">Cell membrane</keyword>
<proteinExistence type="inferred from homology"/>
<evidence type="ECO:0000256" key="7">
    <source>
        <dbReference type="ARBA" id="ARBA00035120"/>
    </source>
</evidence>
<evidence type="ECO:0000256" key="8">
    <source>
        <dbReference type="ARBA" id="ARBA00035585"/>
    </source>
</evidence>
<keyword evidence="10" id="KW-0915">Sodium</keyword>
<feature type="transmembrane region" description="Helical" evidence="10">
    <location>
        <begin position="70"/>
        <end position="88"/>
    </location>
</feature>
<evidence type="ECO:0000256" key="9">
    <source>
        <dbReference type="ARBA" id="ARBA00049940"/>
    </source>
</evidence>
<gene>
    <name evidence="10" type="primary">fluC</name>
    <name evidence="10" type="synonym">crcB</name>
    <name evidence="12" type="ORF">EDD32_2543</name>
</gene>
<keyword evidence="10" id="KW-0406">Ion transport</keyword>
<organism evidence="12 13">
    <name type="scientific">Georgenia muralis</name>
    <dbReference type="NCBI Taxonomy" id="154117"/>
    <lineage>
        <taxon>Bacteria</taxon>
        <taxon>Bacillati</taxon>
        <taxon>Actinomycetota</taxon>
        <taxon>Actinomycetes</taxon>
        <taxon>Micrococcales</taxon>
        <taxon>Bogoriellaceae</taxon>
        <taxon>Georgenia</taxon>
    </lineage>
</organism>
<feature type="transmembrane region" description="Helical" evidence="10">
    <location>
        <begin position="32"/>
        <end position="50"/>
    </location>
</feature>
<keyword evidence="10" id="KW-0479">Metal-binding</keyword>
<name>A0A3N4Z7T9_9MICO</name>
<keyword evidence="4 10" id="KW-1133">Transmembrane helix</keyword>
<dbReference type="Pfam" id="PF02537">
    <property type="entry name" value="CRCB"/>
    <property type="match status" value="1"/>
</dbReference>
<evidence type="ECO:0000256" key="4">
    <source>
        <dbReference type="ARBA" id="ARBA00022989"/>
    </source>
</evidence>
<dbReference type="HAMAP" id="MF_00454">
    <property type="entry name" value="FluC"/>
    <property type="match status" value="1"/>
</dbReference>
<comment type="activity regulation">
    <text evidence="10">Na(+) is not transported, but it plays an essential structural role and its presence is essential for fluoride channel function.</text>
</comment>
<dbReference type="Proteomes" id="UP000280726">
    <property type="component" value="Unassembled WGS sequence"/>
</dbReference>
<dbReference type="GO" id="GO:0062054">
    <property type="term" value="F:fluoride channel activity"/>
    <property type="evidence" value="ECO:0007669"/>
    <property type="project" value="UniProtKB-UniRule"/>
</dbReference>
<evidence type="ECO:0000256" key="2">
    <source>
        <dbReference type="ARBA" id="ARBA00022475"/>
    </source>
</evidence>
<feature type="transmembrane region" description="Helical" evidence="10">
    <location>
        <begin position="133"/>
        <end position="154"/>
    </location>
</feature>
<keyword evidence="13" id="KW-1185">Reference proteome</keyword>
<keyword evidence="3 10" id="KW-0812">Transmembrane</keyword>
<dbReference type="GO" id="GO:0005886">
    <property type="term" value="C:plasma membrane"/>
    <property type="evidence" value="ECO:0007669"/>
    <property type="project" value="UniProtKB-SubCell"/>
</dbReference>
<evidence type="ECO:0000256" key="6">
    <source>
        <dbReference type="ARBA" id="ARBA00023303"/>
    </source>
</evidence>
<comment type="caution">
    <text evidence="12">The sequence shown here is derived from an EMBL/GenBank/DDBJ whole genome shotgun (WGS) entry which is preliminary data.</text>
</comment>
<comment type="catalytic activity">
    <reaction evidence="8">
        <text>fluoride(in) = fluoride(out)</text>
        <dbReference type="Rhea" id="RHEA:76159"/>
        <dbReference type="ChEBI" id="CHEBI:17051"/>
    </reaction>
    <physiologicalReaction direction="left-to-right" evidence="8">
        <dbReference type="Rhea" id="RHEA:76160"/>
    </physiologicalReaction>
</comment>
<dbReference type="AlphaFoldDB" id="A0A3N4Z7T9"/>
<dbReference type="InterPro" id="IPR003691">
    <property type="entry name" value="FluC"/>
</dbReference>
<dbReference type="PANTHER" id="PTHR28259:SF1">
    <property type="entry name" value="FLUORIDE EXPORT PROTEIN 1-RELATED"/>
    <property type="match status" value="1"/>
</dbReference>
<feature type="transmembrane region" description="Helical" evidence="10">
    <location>
        <begin position="100"/>
        <end position="118"/>
    </location>
</feature>